<feature type="region of interest" description="Disordered" evidence="1">
    <location>
        <begin position="1"/>
        <end position="79"/>
    </location>
</feature>
<feature type="compositionally biased region" description="Basic and acidic residues" evidence="1">
    <location>
        <begin position="17"/>
        <end position="26"/>
    </location>
</feature>
<sequence length="208" mass="23646">MLQRQKTPSPPPIWRKVAKEVRHETSRVTQDQSSAAKARIASTERLALNERHIPTKRPASNEHPASTKRPTPNERPKLNTDLVSRESNTYLSADGILSRFPVLVETPSYVQDHRYELPSKQEASTTSRLDTDQNEGAWLGDTQHHTISRELEEGVLNVDSTCAETTGYHSYLVFGGKELVLAISERSLALELWHLNGRRMFSRDYCRI</sequence>
<accession>A0A9P4U4T2</accession>
<gene>
    <name evidence="2" type="ORF">P171DRAFT_437769</name>
</gene>
<evidence type="ECO:0000313" key="3">
    <source>
        <dbReference type="Proteomes" id="UP000799764"/>
    </source>
</evidence>
<organism evidence="2 3">
    <name type="scientific">Karstenula rhodostoma CBS 690.94</name>
    <dbReference type="NCBI Taxonomy" id="1392251"/>
    <lineage>
        <taxon>Eukaryota</taxon>
        <taxon>Fungi</taxon>
        <taxon>Dikarya</taxon>
        <taxon>Ascomycota</taxon>
        <taxon>Pezizomycotina</taxon>
        <taxon>Dothideomycetes</taxon>
        <taxon>Pleosporomycetidae</taxon>
        <taxon>Pleosporales</taxon>
        <taxon>Massarineae</taxon>
        <taxon>Didymosphaeriaceae</taxon>
        <taxon>Karstenula</taxon>
    </lineage>
</organism>
<reference evidence="2" key="1">
    <citation type="journal article" date="2020" name="Stud. Mycol.">
        <title>101 Dothideomycetes genomes: a test case for predicting lifestyles and emergence of pathogens.</title>
        <authorList>
            <person name="Haridas S."/>
            <person name="Albert R."/>
            <person name="Binder M."/>
            <person name="Bloem J."/>
            <person name="Labutti K."/>
            <person name="Salamov A."/>
            <person name="Andreopoulos B."/>
            <person name="Baker S."/>
            <person name="Barry K."/>
            <person name="Bills G."/>
            <person name="Bluhm B."/>
            <person name="Cannon C."/>
            <person name="Castanera R."/>
            <person name="Culley D."/>
            <person name="Daum C."/>
            <person name="Ezra D."/>
            <person name="Gonzalez J."/>
            <person name="Henrissat B."/>
            <person name="Kuo A."/>
            <person name="Liang C."/>
            <person name="Lipzen A."/>
            <person name="Lutzoni F."/>
            <person name="Magnuson J."/>
            <person name="Mondo S."/>
            <person name="Nolan M."/>
            <person name="Ohm R."/>
            <person name="Pangilinan J."/>
            <person name="Park H.-J."/>
            <person name="Ramirez L."/>
            <person name="Alfaro M."/>
            <person name="Sun H."/>
            <person name="Tritt A."/>
            <person name="Yoshinaga Y."/>
            <person name="Zwiers L.-H."/>
            <person name="Turgeon B."/>
            <person name="Goodwin S."/>
            <person name="Spatafora J."/>
            <person name="Crous P."/>
            <person name="Grigoriev I."/>
        </authorList>
    </citation>
    <scope>NUCLEOTIDE SEQUENCE</scope>
    <source>
        <strain evidence="2">CBS 690.94</strain>
    </source>
</reference>
<name>A0A9P4U4T2_9PLEO</name>
<dbReference type="Proteomes" id="UP000799764">
    <property type="component" value="Unassembled WGS sequence"/>
</dbReference>
<feature type="non-terminal residue" evidence="2">
    <location>
        <position position="1"/>
    </location>
</feature>
<protein>
    <submittedName>
        <fullName evidence="2">Uncharacterized protein</fullName>
    </submittedName>
</protein>
<evidence type="ECO:0000313" key="2">
    <source>
        <dbReference type="EMBL" id="KAF2437360.1"/>
    </source>
</evidence>
<proteinExistence type="predicted"/>
<evidence type="ECO:0000256" key="1">
    <source>
        <dbReference type="SAM" id="MobiDB-lite"/>
    </source>
</evidence>
<dbReference type="AlphaFoldDB" id="A0A9P4U4T2"/>
<dbReference type="EMBL" id="MU001516">
    <property type="protein sequence ID" value="KAF2437360.1"/>
    <property type="molecule type" value="Genomic_DNA"/>
</dbReference>
<comment type="caution">
    <text evidence="2">The sequence shown here is derived from an EMBL/GenBank/DDBJ whole genome shotgun (WGS) entry which is preliminary data.</text>
</comment>
<keyword evidence="3" id="KW-1185">Reference proteome</keyword>